<evidence type="ECO:0000256" key="16">
    <source>
        <dbReference type="ARBA" id="ARBA00047594"/>
    </source>
</evidence>
<accession>A0A480AIN8</accession>
<keyword evidence="18" id="KW-0418">Kinase</keyword>
<dbReference type="InterPro" id="IPR003824">
    <property type="entry name" value="UppP"/>
</dbReference>
<dbReference type="NCBIfam" id="NF001394">
    <property type="entry name" value="PRK00281.2-5"/>
    <property type="match status" value="1"/>
</dbReference>
<evidence type="ECO:0000256" key="6">
    <source>
        <dbReference type="ARBA" id="ARBA00022692"/>
    </source>
</evidence>
<organism evidence="18 19">
    <name type="scientific">Dolichospermum planctonicum</name>
    <dbReference type="NCBI Taxonomy" id="136072"/>
    <lineage>
        <taxon>Bacteria</taxon>
        <taxon>Bacillati</taxon>
        <taxon>Cyanobacteriota</taxon>
        <taxon>Cyanophyceae</taxon>
        <taxon>Nostocales</taxon>
        <taxon>Aphanizomenonaceae</taxon>
        <taxon>Dolichospermum</taxon>
    </lineage>
</organism>
<dbReference type="NCBIfam" id="TIGR00753">
    <property type="entry name" value="undec_PP_bacA"/>
    <property type="match status" value="1"/>
</dbReference>
<evidence type="ECO:0000256" key="7">
    <source>
        <dbReference type="ARBA" id="ARBA00022801"/>
    </source>
</evidence>
<feature type="transmembrane region" description="Helical" evidence="17">
    <location>
        <begin position="216"/>
        <end position="235"/>
    </location>
</feature>
<keyword evidence="8 17" id="KW-0133">Cell shape</keyword>
<keyword evidence="18" id="KW-0808">Transferase</keyword>
<keyword evidence="6 17" id="KW-0812">Transmembrane</keyword>
<dbReference type="EMBL" id="BJCF01000089">
    <property type="protein sequence ID" value="GCL44272.1"/>
    <property type="molecule type" value="Genomic_DNA"/>
</dbReference>
<protein>
    <recommendedName>
        <fullName evidence="4 17">Undecaprenyl-diphosphatase</fullName>
        <ecNumber evidence="3 17">3.6.1.27</ecNumber>
    </recommendedName>
    <alternativeName>
        <fullName evidence="15 17">Bacitracin resistance protein</fullName>
    </alternativeName>
    <alternativeName>
        <fullName evidence="14 17">Undecaprenyl pyrophosphate phosphatase</fullName>
    </alternativeName>
</protein>
<evidence type="ECO:0000256" key="13">
    <source>
        <dbReference type="ARBA" id="ARBA00023316"/>
    </source>
</evidence>
<dbReference type="GO" id="GO:0046677">
    <property type="term" value="P:response to antibiotic"/>
    <property type="evidence" value="ECO:0007669"/>
    <property type="project" value="UniProtKB-UniRule"/>
</dbReference>
<comment type="catalytic activity">
    <reaction evidence="16 17">
        <text>di-trans,octa-cis-undecaprenyl diphosphate + H2O = di-trans,octa-cis-undecaprenyl phosphate + phosphate + H(+)</text>
        <dbReference type="Rhea" id="RHEA:28094"/>
        <dbReference type="ChEBI" id="CHEBI:15377"/>
        <dbReference type="ChEBI" id="CHEBI:15378"/>
        <dbReference type="ChEBI" id="CHEBI:43474"/>
        <dbReference type="ChEBI" id="CHEBI:58405"/>
        <dbReference type="ChEBI" id="CHEBI:60392"/>
        <dbReference type="EC" id="3.6.1.27"/>
    </reaction>
</comment>
<dbReference type="GO" id="GO:0009252">
    <property type="term" value="P:peptidoglycan biosynthetic process"/>
    <property type="evidence" value="ECO:0007669"/>
    <property type="project" value="UniProtKB-KW"/>
</dbReference>
<keyword evidence="13 17" id="KW-0961">Cell wall biogenesis/degradation</keyword>
<dbReference type="EC" id="3.6.1.27" evidence="3 17"/>
<keyword evidence="10 17" id="KW-1133">Transmembrane helix</keyword>
<comment type="caution">
    <text evidence="18">The sequence shown here is derived from an EMBL/GenBank/DDBJ whole genome shotgun (WGS) entry which is preliminary data.</text>
</comment>
<keyword evidence="7 17" id="KW-0378">Hydrolase</keyword>
<evidence type="ECO:0000256" key="2">
    <source>
        <dbReference type="ARBA" id="ARBA00010621"/>
    </source>
</evidence>
<dbReference type="GO" id="GO:0050380">
    <property type="term" value="F:undecaprenyl-diphosphatase activity"/>
    <property type="evidence" value="ECO:0007669"/>
    <property type="project" value="UniProtKB-UniRule"/>
</dbReference>
<feature type="transmembrane region" description="Helical" evidence="17">
    <location>
        <begin position="121"/>
        <end position="140"/>
    </location>
</feature>
<feature type="transmembrane region" description="Helical" evidence="17">
    <location>
        <begin position="81"/>
        <end position="101"/>
    </location>
</feature>
<evidence type="ECO:0000256" key="17">
    <source>
        <dbReference type="HAMAP-Rule" id="MF_01006"/>
    </source>
</evidence>
<evidence type="ECO:0000313" key="19">
    <source>
        <dbReference type="Proteomes" id="UP000299367"/>
    </source>
</evidence>
<evidence type="ECO:0000256" key="8">
    <source>
        <dbReference type="ARBA" id="ARBA00022960"/>
    </source>
</evidence>
<evidence type="ECO:0000256" key="3">
    <source>
        <dbReference type="ARBA" id="ARBA00012374"/>
    </source>
</evidence>
<dbReference type="GO" id="GO:0008360">
    <property type="term" value="P:regulation of cell shape"/>
    <property type="evidence" value="ECO:0007669"/>
    <property type="project" value="UniProtKB-KW"/>
</dbReference>
<sequence length="308" mass="33776">MTTILETSSINIILLQISQITSPSEAVSSQVDLVQGIIQAFILGIVQGITEFLPISSTAHLIIFTKVFGWKELGDKDFVDAIQFGSVIAILWYFWSVISSLVKGAIKAFKNKDWEREDWKIVVGIAAGTIPALTIGFVFKDVIPESSLIIAIMSIIMAFLLGLAEKIGTRKRGFDALEIRDGILVGLGQTLALVPGVSRSGSTLTTSLFLGLKREAAAKFSFLLGFPTLTIATLYKSLKIFKMFQAHELPDNIVIFLIIGIISTFIFSYLSIAFLIKYLQTKNTLVFVWYRLAFGISILLAIAAGWPG</sequence>
<feature type="transmembrane region" description="Helical" evidence="17">
    <location>
        <begin position="255"/>
        <end position="276"/>
    </location>
</feature>
<proteinExistence type="inferred from homology"/>
<evidence type="ECO:0000256" key="11">
    <source>
        <dbReference type="ARBA" id="ARBA00023136"/>
    </source>
</evidence>
<evidence type="ECO:0000256" key="1">
    <source>
        <dbReference type="ARBA" id="ARBA00004651"/>
    </source>
</evidence>
<dbReference type="HAMAP" id="MF_01006">
    <property type="entry name" value="Undec_diphosphatase"/>
    <property type="match status" value="1"/>
</dbReference>
<dbReference type="Proteomes" id="UP000299367">
    <property type="component" value="Unassembled WGS sequence"/>
</dbReference>
<evidence type="ECO:0000256" key="5">
    <source>
        <dbReference type="ARBA" id="ARBA00022475"/>
    </source>
</evidence>
<evidence type="ECO:0000313" key="18">
    <source>
        <dbReference type="EMBL" id="GCL44272.1"/>
    </source>
</evidence>
<name>A0A480AIN8_9CYAN</name>
<reference evidence="19" key="1">
    <citation type="submission" date="2019-02" db="EMBL/GenBank/DDBJ databases">
        <title>Draft genome sequence of Dolichospermum planctonicum NIES-80.</title>
        <authorList>
            <person name="Yamaguchi H."/>
            <person name="Suzuki S."/>
            <person name="Kawachi M."/>
        </authorList>
    </citation>
    <scope>NUCLEOTIDE SEQUENCE [LARGE SCALE GENOMIC DNA]</scope>
    <source>
        <strain evidence="19">NIES-80</strain>
    </source>
</reference>
<keyword evidence="9 17" id="KW-0573">Peptidoglycan synthesis</keyword>
<dbReference type="Pfam" id="PF02673">
    <property type="entry name" value="BacA"/>
    <property type="match status" value="1"/>
</dbReference>
<evidence type="ECO:0000256" key="10">
    <source>
        <dbReference type="ARBA" id="ARBA00022989"/>
    </source>
</evidence>
<evidence type="ECO:0000256" key="14">
    <source>
        <dbReference type="ARBA" id="ARBA00032707"/>
    </source>
</evidence>
<dbReference type="OrthoDB" id="9808289at2"/>
<comment type="subcellular location">
    <subcellularLocation>
        <location evidence="1 17">Cell membrane</location>
        <topology evidence="1 17">Multi-pass membrane protein</topology>
    </subcellularLocation>
</comment>
<keyword evidence="5 17" id="KW-1003">Cell membrane</keyword>
<dbReference type="GO" id="GO:0005886">
    <property type="term" value="C:plasma membrane"/>
    <property type="evidence" value="ECO:0007669"/>
    <property type="project" value="UniProtKB-SubCell"/>
</dbReference>
<dbReference type="PANTHER" id="PTHR30622">
    <property type="entry name" value="UNDECAPRENYL-DIPHOSPHATASE"/>
    <property type="match status" value="1"/>
</dbReference>
<feature type="transmembrane region" description="Helical" evidence="17">
    <location>
        <begin position="288"/>
        <end position="306"/>
    </location>
</feature>
<comment type="function">
    <text evidence="17">Catalyzes the dephosphorylation of undecaprenyl diphosphate (UPP). Confers resistance to bacitracin.</text>
</comment>
<gene>
    <name evidence="17" type="primary">uppP</name>
    <name evidence="18" type="ORF">NIES80_39990</name>
</gene>
<dbReference type="AlphaFoldDB" id="A0A480AIN8"/>
<feature type="transmembrane region" description="Helical" evidence="17">
    <location>
        <begin position="146"/>
        <end position="164"/>
    </location>
</feature>
<comment type="miscellaneous">
    <text evidence="17">Bacitracin is thought to be involved in the inhibition of peptidoglycan synthesis by sequestering undecaprenyl diphosphate, thereby reducing the pool of lipid carrier available.</text>
</comment>
<dbReference type="GO" id="GO:0016301">
    <property type="term" value="F:kinase activity"/>
    <property type="evidence" value="ECO:0007669"/>
    <property type="project" value="UniProtKB-KW"/>
</dbReference>
<keyword evidence="11 17" id="KW-0472">Membrane</keyword>
<dbReference type="RefSeq" id="WP_137909666.1">
    <property type="nucleotide sequence ID" value="NZ_BJCF01000089.1"/>
</dbReference>
<comment type="similarity">
    <text evidence="2 17">Belongs to the UppP family.</text>
</comment>
<dbReference type="PANTHER" id="PTHR30622:SF4">
    <property type="entry name" value="UNDECAPRENYL-DIPHOSPHATASE"/>
    <property type="match status" value="1"/>
</dbReference>
<evidence type="ECO:0000256" key="15">
    <source>
        <dbReference type="ARBA" id="ARBA00032932"/>
    </source>
</evidence>
<evidence type="ECO:0000256" key="9">
    <source>
        <dbReference type="ARBA" id="ARBA00022984"/>
    </source>
</evidence>
<keyword evidence="12 17" id="KW-0046">Antibiotic resistance</keyword>
<dbReference type="GO" id="GO:0071555">
    <property type="term" value="P:cell wall organization"/>
    <property type="evidence" value="ECO:0007669"/>
    <property type="project" value="UniProtKB-KW"/>
</dbReference>
<evidence type="ECO:0000256" key="12">
    <source>
        <dbReference type="ARBA" id="ARBA00023251"/>
    </source>
</evidence>
<evidence type="ECO:0000256" key="4">
    <source>
        <dbReference type="ARBA" id="ARBA00021581"/>
    </source>
</evidence>